<keyword evidence="1" id="KW-0472">Membrane</keyword>
<sequence>MQHFLMDSKLAKQPPFVVTLLAACSFFLALSSITLGIIELLQNGLEGVWFVSLGVLLHVVAVWMALVAERTQQSDLRYKLRFHDSINSK</sequence>
<dbReference type="Proteomes" id="UP000436006">
    <property type="component" value="Unassembled WGS sequence"/>
</dbReference>
<gene>
    <name evidence="2" type="ORF">GO755_00685</name>
</gene>
<dbReference type="AlphaFoldDB" id="A0A7K1S3Y2"/>
<feature type="transmembrane region" description="Helical" evidence="1">
    <location>
        <begin position="47"/>
        <end position="68"/>
    </location>
</feature>
<organism evidence="2 3">
    <name type="scientific">Spirosoma arboris</name>
    <dbReference type="NCBI Taxonomy" id="2682092"/>
    <lineage>
        <taxon>Bacteria</taxon>
        <taxon>Pseudomonadati</taxon>
        <taxon>Bacteroidota</taxon>
        <taxon>Cytophagia</taxon>
        <taxon>Cytophagales</taxon>
        <taxon>Cytophagaceae</taxon>
        <taxon>Spirosoma</taxon>
    </lineage>
</organism>
<evidence type="ECO:0000313" key="2">
    <source>
        <dbReference type="EMBL" id="MVM28527.1"/>
    </source>
</evidence>
<evidence type="ECO:0000256" key="1">
    <source>
        <dbReference type="SAM" id="Phobius"/>
    </source>
</evidence>
<reference evidence="2 3" key="1">
    <citation type="submission" date="2019-12" db="EMBL/GenBank/DDBJ databases">
        <title>Spirosoma sp. HMF4905 genome sequencing and assembly.</title>
        <authorList>
            <person name="Kang H."/>
            <person name="Cha I."/>
            <person name="Kim H."/>
            <person name="Joh K."/>
        </authorList>
    </citation>
    <scope>NUCLEOTIDE SEQUENCE [LARGE SCALE GENOMIC DNA]</scope>
    <source>
        <strain evidence="2 3">HMF4905</strain>
    </source>
</reference>
<keyword evidence="3" id="KW-1185">Reference proteome</keyword>
<keyword evidence="1" id="KW-0812">Transmembrane</keyword>
<dbReference type="EMBL" id="WPIN01000001">
    <property type="protein sequence ID" value="MVM28527.1"/>
    <property type="molecule type" value="Genomic_DNA"/>
</dbReference>
<accession>A0A7K1S3Y2</accession>
<keyword evidence="1" id="KW-1133">Transmembrane helix</keyword>
<name>A0A7K1S3Y2_9BACT</name>
<evidence type="ECO:0000313" key="3">
    <source>
        <dbReference type="Proteomes" id="UP000436006"/>
    </source>
</evidence>
<protein>
    <submittedName>
        <fullName evidence="2">Uncharacterized protein</fullName>
    </submittedName>
</protein>
<comment type="caution">
    <text evidence="2">The sequence shown here is derived from an EMBL/GenBank/DDBJ whole genome shotgun (WGS) entry which is preliminary data.</text>
</comment>
<dbReference type="RefSeq" id="WP_157582647.1">
    <property type="nucleotide sequence ID" value="NZ_WPIN01000001.1"/>
</dbReference>
<proteinExistence type="predicted"/>